<accession>A0ABP1S089</accession>
<feature type="signal peptide" evidence="1">
    <location>
        <begin position="1"/>
        <end position="20"/>
    </location>
</feature>
<name>A0ABP1S089_9HEXA</name>
<dbReference type="EMBL" id="CAXLJM020000135">
    <property type="protein sequence ID" value="CAL8140346.1"/>
    <property type="molecule type" value="Genomic_DNA"/>
</dbReference>
<protein>
    <submittedName>
        <fullName evidence="2">Uncharacterized protein</fullName>
    </submittedName>
</protein>
<evidence type="ECO:0000313" key="3">
    <source>
        <dbReference type="Proteomes" id="UP001642540"/>
    </source>
</evidence>
<evidence type="ECO:0000256" key="1">
    <source>
        <dbReference type="SAM" id="SignalP"/>
    </source>
</evidence>
<keyword evidence="1" id="KW-0732">Signal</keyword>
<keyword evidence="3" id="KW-1185">Reference proteome</keyword>
<organism evidence="2 3">
    <name type="scientific">Orchesella dallaii</name>
    <dbReference type="NCBI Taxonomy" id="48710"/>
    <lineage>
        <taxon>Eukaryota</taxon>
        <taxon>Metazoa</taxon>
        <taxon>Ecdysozoa</taxon>
        <taxon>Arthropoda</taxon>
        <taxon>Hexapoda</taxon>
        <taxon>Collembola</taxon>
        <taxon>Entomobryomorpha</taxon>
        <taxon>Entomobryoidea</taxon>
        <taxon>Orchesellidae</taxon>
        <taxon>Orchesellinae</taxon>
        <taxon>Orchesella</taxon>
    </lineage>
</organism>
<feature type="chain" id="PRO_5047478591" evidence="1">
    <location>
        <begin position="21"/>
        <end position="190"/>
    </location>
</feature>
<dbReference type="SMART" id="SM00696">
    <property type="entry name" value="DM9"/>
    <property type="match status" value="2"/>
</dbReference>
<dbReference type="Pfam" id="PF11901">
    <property type="entry name" value="DM9"/>
    <property type="match status" value="1"/>
</dbReference>
<proteinExistence type="predicted"/>
<evidence type="ECO:0000313" key="2">
    <source>
        <dbReference type="EMBL" id="CAL8140346.1"/>
    </source>
</evidence>
<comment type="caution">
    <text evidence="2">The sequence shown here is derived from an EMBL/GenBank/DDBJ whole genome shotgun (WGS) entry which is preliminary data.</text>
</comment>
<dbReference type="PANTHER" id="PTHR31649:SF1">
    <property type="entry name" value="FARNESOIC ACID O-METHYL TRANSFERASE DOMAIN-CONTAINING PROTEIN"/>
    <property type="match status" value="1"/>
</dbReference>
<reference evidence="2 3" key="1">
    <citation type="submission" date="2024-08" db="EMBL/GenBank/DDBJ databases">
        <authorList>
            <person name="Cucini C."/>
            <person name="Frati F."/>
        </authorList>
    </citation>
    <scope>NUCLEOTIDE SEQUENCE [LARGE SCALE GENOMIC DNA]</scope>
</reference>
<dbReference type="InterPro" id="IPR006616">
    <property type="entry name" value="DM9_repeat"/>
</dbReference>
<dbReference type="PANTHER" id="PTHR31649">
    <property type="entry name" value="AGAP009604-PA"/>
    <property type="match status" value="1"/>
</dbReference>
<sequence>MGFAIVLICLVSNCIIGAFGHKFQTSQQPLVKDKTLKWVSASDAFFSHLDPAGYEDNTVSFVARAQIAGSWIPGKAISWLGVTYLAYVPLDGEEITEIPNFQVLLAPPGTTSWVEAHDSVIPSLPVFGGNDPNTGESTYICRGANINGTNLIPGKLILSQGTCYLPHYVEFPVTKYEVLVVNAYGESIGV</sequence>
<gene>
    <name evidence="2" type="ORF">ODALV1_LOCUS28251</name>
</gene>
<dbReference type="Proteomes" id="UP001642540">
    <property type="component" value="Unassembled WGS sequence"/>
</dbReference>